<feature type="transmembrane region" description="Helical" evidence="1">
    <location>
        <begin position="90"/>
        <end position="114"/>
    </location>
</feature>
<evidence type="ECO:0000313" key="2">
    <source>
        <dbReference type="EnsemblPlants" id="MELO3C003112.2.1"/>
    </source>
</evidence>
<dbReference type="PANTHER" id="PTHR34658:SF2">
    <property type="entry name" value="OS01G0151800 PROTEIN"/>
    <property type="match status" value="1"/>
</dbReference>
<dbReference type="AlphaFoldDB" id="A0A9I9CG48"/>
<reference evidence="2" key="1">
    <citation type="submission" date="2023-03" db="UniProtKB">
        <authorList>
            <consortium name="EnsemblPlants"/>
        </authorList>
    </citation>
    <scope>IDENTIFICATION</scope>
</reference>
<protein>
    <recommendedName>
        <fullName evidence="3">Forkhead box protein G1</fullName>
    </recommendedName>
</protein>
<evidence type="ECO:0000256" key="1">
    <source>
        <dbReference type="SAM" id="Phobius"/>
    </source>
</evidence>
<dbReference type="Gramene" id="MELO3C003112.2.1">
    <property type="protein sequence ID" value="MELO3C003112.2.1"/>
    <property type="gene ID" value="MELO3C003112.2"/>
</dbReference>
<keyword evidence="1" id="KW-0812">Transmembrane</keyword>
<dbReference type="PANTHER" id="PTHR34658">
    <property type="entry name" value="OS01G0151800 PROTEIN"/>
    <property type="match status" value="1"/>
</dbReference>
<keyword evidence="1" id="KW-1133">Transmembrane helix</keyword>
<organism evidence="2">
    <name type="scientific">Cucumis melo</name>
    <name type="common">Muskmelon</name>
    <dbReference type="NCBI Taxonomy" id="3656"/>
    <lineage>
        <taxon>Eukaryota</taxon>
        <taxon>Viridiplantae</taxon>
        <taxon>Streptophyta</taxon>
        <taxon>Embryophyta</taxon>
        <taxon>Tracheophyta</taxon>
        <taxon>Spermatophyta</taxon>
        <taxon>Magnoliopsida</taxon>
        <taxon>eudicotyledons</taxon>
        <taxon>Gunneridae</taxon>
        <taxon>Pentapetalae</taxon>
        <taxon>rosids</taxon>
        <taxon>fabids</taxon>
        <taxon>Cucurbitales</taxon>
        <taxon>Cucurbitaceae</taxon>
        <taxon>Benincaseae</taxon>
        <taxon>Cucumis</taxon>
    </lineage>
</organism>
<proteinExistence type="predicted"/>
<keyword evidence="1" id="KW-0472">Membrane</keyword>
<accession>A0A9I9CG48</accession>
<name>A0A9I9CG48_CUCME</name>
<evidence type="ECO:0008006" key="3">
    <source>
        <dbReference type="Google" id="ProtNLM"/>
    </source>
</evidence>
<dbReference type="EnsemblPlants" id="MELO3C003112.2.1">
    <property type="protein sequence ID" value="MELO3C003112.2.1"/>
    <property type="gene ID" value="MELO3C003112.2"/>
</dbReference>
<sequence>MKNMLRFLYRRLRSRWPLLVFSASWTLLLTLTVAAASFAPELAFASAISPSSSFAAECKSDGLVRVPMDIPGDVLCVPDRLFRKSGIDLIVPPIFAAVVVAGSACFVRALGLWADDNDDAL</sequence>